<organism evidence="7 8">
    <name type="scientific">Sporisorium graminicola</name>
    <dbReference type="NCBI Taxonomy" id="280036"/>
    <lineage>
        <taxon>Eukaryota</taxon>
        <taxon>Fungi</taxon>
        <taxon>Dikarya</taxon>
        <taxon>Basidiomycota</taxon>
        <taxon>Ustilaginomycotina</taxon>
        <taxon>Ustilaginomycetes</taxon>
        <taxon>Ustilaginales</taxon>
        <taxon>Ustilaginaceae</taxon>
        <taxon>Sporisorium</taxon>
    </lineage>
</organism>
<dbReference type="InterPro" id="IPR039924">
    <property type="entry name" value="ICln/Lot5/Saf5"/>
</dbReference>
<dbReference type="GO" id="GO:0008597">
    <property type="term" value="F:calcium-dependent protein serine/threonine phosphatase regulator activity"/>
    <property type="evidence" value="ECO:0007669"/>
    <property type="project" value="TreeGrafter"/>
</dbReference>
<keyword evidence="5" id="KW-0539">Nucleus</keyword>
<gene>
    <name evidence="7" type="ORF">EX895_000654</name>
</gene>
<dbReference type="GO" id="GO:0005737">
    <property type="term" value="C:cytoplasm"/>
    <property type="evidence" value="ECO:0007669"/>
    <property type="project" value="UniProtKB-SubCell"/>
</dbReference>
<evidence type="ECO:0000256" key="2">
    <source>
        <dbReference type="ARBA" id="ARBA00004496"/>
    </source>
</evidence>
<dbReference type="GO" id="GO:0003676">
    <property type="term" value="F:nucleic acid binding"/>
    <property type="evidence" value="ECO:0007669"/>
    <property type="project" value="InterPro"/>
</dbReference>
<proteinExistence type="inferred from homology"/>
<keyword evidence="4" id="KW-0963">Cytoplasm</keyword>
<dbReference type="Gene3D" id="3.30.70.330">
    <property type="match status" value="1"/>
</dbReference>
<dbReference type="SUPFAM" id="SSF54928">
    <property type="entry name" value="RNA-binding domain, RBD"/>
    <property type="match status" value="1"/>
</dbReference>
<dbReference type="PANTHER" id="PTHR10300">
    <property type="entry name" value="CALCIPRESSIN"/>
    <property type="match status" value="1"/>
</dbReference>
<evidence type="ECO:0000313" key="7">
    <source>
        <dbReference type="EMBL" id="TKY90656.1"/>
    </source>
</evidence>
<feature type="region of interest" description="Disordered" evidence="6">
    <location>
        <begin position="274"/>
        <end position="293"/>
    </location>
</feature>
<evidence type="ECO:0008006" key="9">
    <source>
        <dbReference type="Google" id="ProtNLM"/>
    </source>
</evidence>
<dbReference type="GeneID" id="40723549"/>
<feature type="region of interest" description="Disordered" evidence="6">
    <location>
        <begin position="575"/>
        <end position="614"/>
    </location>
</feature>
<reference evidence="7 8" key="1">
    <citation type="submission" date="2019-05" db="EMBL/GenBank/DDBJ databases">
        <title>Sporisorium graminicola CBS 10092 draft sequencing and annotation.</title>
        <authorList>
            <person name="Solano-Gonzalez S."/>
            <person name="Caddick M.X."/>
            <person name="Darby A."/>
        </authorList>
    </citation>
    <scope>NUCLEOTIDE SEQUENCE [LARGE SCALE GENOMIC DNA]</scope>
    <source>
        <strain evidence="7 8">CBS 10092</strain>
    </source>
</reference>
<dbReference type="AlphaFoldDB" id="A0A4U7L1M9"/>
<feature type="compositionally biased region" description="Basic and acidic residues" evidence="6">
    <location>
        <begin position="474"/>
        <end position="483"/>
    </location>
</feature>
<dbReference type="KEGG" id="sgra:EX895_000654"/>
<dbReference type="GO" id="GO:0019722">
    <property type="term" value="P:calcium-mediated signaling"/>
    <property type="evidence" value="ECO:0007669"/>
    <property type="project" value="InterPro"/>
</dbReference>
<dbReference type="InterPro" id="IPR035979">
    <property type="entry name" value="RBD_domain_sf"/>
</dbReference>
<feature type="region of interest" description="Disordered" evidence="6">
    <location>
        <begin position="470"/>
        <end position="490"/>
    </location>
</feature>
<feature type="region of interest" description="Disordered" evidence="6">
    <location>
        <begin position="414"/>
        <end position="437"/>
    </location>
</feature>
<protein>
    <recommendedName>
        <fullName evidence="9">Calcipressin</fullName>
    </recommendedName>
</protein>
<name>A0A4U7L1M9_9BASI</name>
<feature type="compositionally biased region" description="Acidic residues" evidence="6">
    <location>
        <begin position="235"/>
        <end position="258"/>
    </location>
</feature>
<accession>A0A4U7L1M9</accession>
<keyword evidence="8" id="KW-1185">Reference proteome</keyword>
<dbReference type="InterPro" id="IPR011993">
    <property type="entry name" value="PH-like_dom_sf"/>
</dbReference>
<feature type="region of interest" description="Disordered" evidence="6">
    <location>
        <begin position="208"/>
        <end position="259"/>
    </location>
</feature>
<dbReference type="GO" id="GO:0005634">
    <property type="term" value="C:nucleus"/>
    <property type="evidence" value="ECO:0007669"/>
    <property type="project" value="UniProtKB-SubCell"/>
</dbReference>
<dbReference type="RefSeq" id="XP_029742641.1">
    <property type="nucleotide sequence ID" value="XM_029881255.1"/>
</dbReference>
<evidence type="ECO:0000256" key="5">
    <source>
        <dbReference type="ARBA" id="ARBA00023242"/>
    </source>
</evidence>
<evidence type="ECO:0000256" key="4">
    <source>
        <dbReference type="ARBA" id="ARBA00022490"/>
    </source>
</evidence>
<evidence type="ECO:0000313" key="8">
    <source>
        <dbReference type="Proteomes" id="UP000306050"/>
    </source>
</evidence>
<dbReference type="Pfam" id="PF03517">
    <property type="entry name" value="Voldacs"/>
    <property type="match status" value="1"/>
</dbReference>
<dbReference type="Pfam" id="PF04847">
    <property type="entry name" value="Calcipressin"/>
    <property type="match status" value="1"/>
</dbReference>
<comment type="similarity">
    <text evidence="3">Belongs to the RCAN family.</text>
</comment>
<dbReference type="EMBL" id="SRRM01000002">
    <property type="protein sequence ID" value="TKY90656.1"/>
    <property type="molecule type" value="Genomic_DNA"/>
</dbReference>
<evidence type="ECO:0000256" key="6">
    <source>
        <dbReference type="SAM" id="MobiDB-lite"/>
    </source>
</evidence>
<dbReference type="Proteomes" id="UP000306050">
    <property type="component" value="Chromosome SGRAM_1"/>
</dbReference>
<dbReference type="InterPro" id="IPR006931">
    <property type="entry name" value="Calcipressin"/>
</dbReference>
<comment type="subcellular location">
    <subcellularLocation>
        <location evidence="2">Cytoplasm</location>
    </subcellularLocation>
    <subcellularLocation>
        <location evidence="1">Nucleus</location>
    </subcellularLocation>
</comment>
<dbReference type="OrthoDB" id="17212at2759"/>
<feature type="compositionally biased region" description="Low complexity" evidence="6">
    <location>
        <begin position="594"/>
        <end position="604"/>
    </location>
</feature>
<dbReference type="PANTHER" id="PTHR10300:SF14">
    <property type="entry name" value="PROTEIN SARAH"/>
    <property type="match status" value="1"/>
</dbReference>
<evidence type="ECO:0000256" key="3">
    <source>
        <dbReference type="ARBA" id="ARBA00008209"/>
    </source>
</evidence>
<dbReference type="Gene3D" id="2.30.29.30">
    <property type="entry name" value="Pleckstrin-homology domain (PH domain)/Phosphotyrosine-binding domain (PTB)"/>
    <property type="match status" value="1"/>
</dbReference>
<dbReference type="CDD" id="cd12434">
    <property type="entry name" value="RRM_RCAN_like"/>
    <property type="match status" value="1"/>
</dbReference>
<sequence>MEQISAPPTFATAEQLAQLQASTPQSFDNIAPQLHFHLEQSTIYVSPSPSSRPTCFELLTATGSSNGAKEHDGEEDDEEEQAEVFRAVGELWITERELSFLALKTGTGFHLSYPNVALHAVTRTPPSFLSTSILNGASSSTAQPQDFHGCLYCQLDLSPNAATAEMGVDGEEEDGEFVEMYICTPDSASLDQLFEALSHCASLHPSGPVDDDSGHPFSGFAPFGTSGSGTQLGDGMDEDGHDDEGAFDDADGDDDQELSETGRRNLAHLESVMQWPDSDEAETPSLVEEPAASHVATSSVHPATNTLILSNLPVEFFIPHICSLLLSLLNTYGSMVRWTPLPSVGRAVVIFENTEGAALAKAGLDRLVLPFEDSDVQGVQRASVEDDGTILSAVFGPVTDPSAEPETLAVPTTDKNFLISPPGSPPVGWEPIREDPPNRDTLADDLMKALADLRDTGSHIESHQPRVWGEAVTEEDHTAERKSGGAGTPEVILAPTTAPAMRPFQPGWLRSSQSKAESEPAEEQIDLPGVTVQSFDGDDQNDNVGGARLYNGFSISSVKATVESMRGPVSNLGLDAGLGGGLGAADLDGRGGPTRRITPTGRPPLNGQDYPADA</sequence>
<comment type="caution">
    <text evidence="7">The sequence shown here is derived from an EMBL/GenBank/DDBJ whole genome shotgun (WGS) entry which is preliminary data.</text>
</comment>
<dbReference type="InterPro" id="IPR012677">
    <property type="entry name" value="Nucleotide-bd_a/b_plait_sf"/>
</dbReference>
<evidence type="ECO:0000256" key="1">
    <source>
        <dbReference type="ARBA" id="ARBA00004123"/>
    </source>
</evidence>